<organism evidence="1 2">
    <name type="scientific">Candidatus Uhrbacteria bacterium RIFOXYC2_FULL_47_19</name>
    <dbReference type="NCBI Taxonomy" id="1802424"/>
    <lineage>
        <taxon>Bacteria</taxon>
        <taxon>Candidatus Uhriibacteriota</taxon>
    </lineage>
</organism>
<sequence length="115" mass="13162">MFDFEKLVAYQKAKEVNQKIQKILIDKKINAFLRDQLYRASVSMVINIAEGTGKLSKQDRKNFYVISRGSVFECASLLELICDENIITNKELVNLKSNLEEVSRLLSGLINSFTK</sequence>
<gene>
    <name evidence="1" type="ORF">A2480_00225</name>
</gene>
<comment type="caution">
    <text evidence="1">The sequence shown here is derived from an EMBL/GenBank/DDBJ whole genome shotgun (WGS) entry which is preliminary data.</text>
</comment>
<dbReference type="NCBIfam" id="TIGR02436">
    <property type="entry name" value="four helix bundle protein"/>
    <property type="match status" value="1"/>
</dbReference>
<evidence type="ECO:0000313" key="2">
    <source>
        <dbReference type="Proteomes" id="UP000176988"/>
    </source>
</evidence>
<dbReference type="Pfam" id="PF05635">
    <property type="entry name" value="23S_rRNA_IVP"/>
    <property type="match status" value="1"/>
</dbReference>
<name>A0A1F7WDN4_9BACT</name>
<protein>
    <submittedName>
        <fullName evidence="1">Four helix bundle protein</fullName>
    </submittedName>
</protein>
<dbReference type="InterPro" id="IPR012657">
    <property type="entry name" value="23S_rRNA-intervening_sequence"/>
</dbReference>
<evidence type="ECO:0000313" key="1">
    <source>
        <dbReference type="EMBL" id="OGM00910.1"/>
    </source>
</evidence>
<dbReference type="InterPro" id="IPR036583">
    <property type="entry name" value="23S_rRNA_IVS_sf"/>
</dbReference>
<dbReference type="Proteomes" id="UP000176988">
    <property type="component" value="Unassembled WGS sequence"/>
</dbReference>
<dbReference type="PANTHER" id="PTHR38471">
    <property type="entry name" value="FOUR HELIX BUNDLE PROTEIN"/>
    <property type="match status" value="1"/>
</dbReference>
<dbReference type="SUPFAM" id="SSF158446">
    <property type="entry name" value="IVS-encoded protein-like"/>
    <property type="match status" value="1"/>
</dbReference>
<proteinExistence type="predicted"/>
<dbReference type="AlphaFoldDB" id="A0A1F7WDN4"/>
<dbReference type="EMBL" id="MGFG01000021">
    <property type="protein sequence ID" value="OGM00910.1"/>
    <property type="molecule type" value="Genomic_DNA"/>
</dbReference>
<dbReference type="STRING" id="1802424.A2480_00225"/>
<dbReference type="PANTHER" id="PTHR38471:SF2">
    <property type="entry name" value="FOUR HELIX BUNDLE PROTEIN"/>
    <property type="match status" value="1"/>
</dbReference>
<accession>A0A1F7WDN4</accession>
<dbReference type="Gene3D" id="1.20.1440.60">
    <property type="entry name" value="23S rRNA-intervening sequence"/>
    <property type="match status" value="1"/>
</dbReference>
<reference evidence="1 2" key="1">
    <citation type="journal article" date="2016" name="Nat. Commun.">
        <title>Thousands of microbial genomes shed light on interconnected biogeochemical processes in an aquifer system.</title>
        <authorList>
            <person name="Anantharaman K."/>
            <person name="Brown C.T."/>
            <person name="Hug L.A."/>
            <person name="Sharon I."/>
            <person name="Castelle C.J."/>
            <person name="Probst A.J."/>
            <person name="Thomas B.C."/>
            <person name="Singh A."/>
            <person name="Wilkins M.J."/>
            <person name="Karaoz U."/>
            <person name="Brodie E.L."/>
            <person name="Williams K.H."/>
            <person name="Hubbard S.S."/>
            <person name="Banfield J.F."/>
        </authorList>
    </citation>
    <scope>NUCLEOTIDE SEQUENCE [LARGE SCALE GENOMIC DNA]</scope>
</reference>